<evidence type="ECO:0000313" key="3">
    <source>
        <dbReference type="EMBL" id="QAT88273.1"/>
    </source>
</evidence>
<keyword evidence="2" id="KW-0472">Membrane</keyword>
<organism evidence="3 4">
    <name type="scientific">Corallococcus coralloides</name>
    <name type="common">Myxococcus coralloides</name>
    <dbReference type="NCBI Taxonomy" id="184914"/>
    <lineage>
        <taxon>Bacteria</taxon>
        <taxon>Pseudomonadati</taxon>
        <taxon>Myxococcota</taxon>
        <taxon>Myxococcia</taxon>
        <taxon>Myxococcales</taxon>
        <taxon>Cystobacterineae</taxon>
        <taxon>Myxococcaceae</taxon>
        <taxon>Corallococcus</taxon>
    </lineage>
</organism>
<feature type="transmembrane region" description="Helical" evidence="2">
    <location>
        <begin position="51"/>
        <end position="73"/>
    </location>
</feature>
<accession>A0A410S2C3</accession>
<proteinExistence type="predicted"/>
<feature type="transmembrane region" description="Helical" evidence="2">
    <location>
        <begin position="85"/>
        <end position="104"/>
    </location>
</feature>
<dbReference type="RefSeq" id="WP_128799474.1">
    <property type="nucleotide sequence ID" value="NZ_CP034669.1"/>
</dbReference>
<gene>
    <name evidence="3" type="ORF">EJ065_6748</name>
</gene>
<feature type="transmembrane region" description="Helical" evidence="2">
    <location>
        <begin position="279"/>
        <end position="298"/>
    </location>
</feature>
<feature type="transmembrane region" description="Helical" evidence="2">
    <location>
        <begin position="384"/>
        <end position="404"/>
    </location>
</feature>
<dbReference type="EMBL" id="CP034669">
    <property type="protein sequence ID" value="QAT88273.1"/>
    <property type="molecule type" value="Genomic_DNA"/>
</dbReference>
<dbReference type="Proteomes" id="UP000288758">
    <property type="component" value="Chromosome"/>
</dbReference>
<keyword evidence="2" id="KW-0812">Transmembrane</keyword>
<dbReference type="AlphaFoldDB" id="A0A410S2C3"/>
<evidence type="ECO:0000256" key="2">
    <source>
        <dbReference type="SAM" id="Phobius"/>
    </source>
</evidence>
<feature type="transmembrane region" description="Helical" evidence="2">
    <location>
        <begin position="205"/>
        <end position="225"/>
    </location>
</feature>
<feature type="transmembrane region" description="Helical" evidence="2">
    <location>
        <begin position="474"/>
        <end position="493"/>
    </location>
</feature>
<reference evidence="3 4" key="1">
    <citation type="submission" date="2018-12" db="EMBL/GenBank/DDBJ databases">
        <title>Complete Genome Sequence of the Corallopyronin A producing Myxobacterium Corallococcus coralloides B035.</title>
        <authorList>
            <person name="Bouhired S.M."/>
            <person name="Rupp O."/>
            <person name="Blom J."/>
            <person name="Schaeberle T.F."/>
            <person name="Kehraus S."/>
            <person name="Schiefer A."/>
            <person name="Pfarr K."/>
            <person name="Goesmann A."/>
            <person name="Hoerauf A."/>
            <person name="Koenig G.M."/>
        </authorList>
    </citation>
    <scope>NUCLEOTIDE SEQUENCE [LARGE SCALE GENOMIC DNA]</scope>
    <source>
        <strain evidence="3 4">B035</strain>
    </source>
</reference>
<feature type="transmembrane region" description="Helical" evidence="2">
    <location>
        <begin position="245"/>
        <end position="267"/>
    </location>
</feature>
<keyword evidence="2" id="KW-1133">Transmembrane helix</keyword>
<feature type="transmembrane region" description="Helical" evidence="2">
    <location>
        <begin position="140"/>
        <end position="161"/>
    </location>
</feature>
<evidence type="ECO:0000313" key="4">
    <source>
        <dbReference type="Proteomes" id="UP000288758"/>
    </source>
</evidence>
<evidence type="ECO:0000256" key="1">
    <source>
        <dbReference type="SAM" id="MobiDB-lite"/>
    </source>
</evidence>
<name>A0A410S2C3_CORCK</name>
<feature type="transmembrane region" description="Helical" evidence="2">
    <location>
        <begin position="354"/>
        <end position="372"/>
    </location>
</feature>
<feature type="transmembrane region" description="Helical" evidence="2">
    <location>
        <begin position="416"/>
        <end position="440"/>
    </location>
</feature>
<protein>
    <submittedName>
        <fullName evidence="3">Putative ABC transporter permease</fullName>
    </submittedName>
</protein>
<feature type="region of interest" description="Disordered" evidence="1">
    <location>
        <begin position="1"/>
        <end position="24"/>
    </location>
</feature>
<feature type="transmembrane region" description="Helical" evidence="2">
    <location>
        <begin position="304"/>
        <end position="325"/>
    </location>
</feature>
<sequence>MSTQASPASGAAESAPAPGVPAAASGRWEKWGDRLNPLVVKEVRQGLRTRVFWVSFGLLLAACLVLSLIAFANTHDSTYTREGRSYFFSFFVCLALVHFGLIPFNAYRSLAREREDETWSLLLLTGLGPRRILRGKVTSFLVQAVLYASAVGPFLLFSYFLNGIDLPTILMVLLLGGAWLVFLTLVSVCAATLADSRMGRAAVRFALVAVLVVTFFQALTFTFVVTNERGSGFSFDRDFFLGLGAAFWLLVSDGWLVFEAAVARLSLVTEDYTRHPRRALVVQVVLTFLGMTAVWWFMDRDDDIPGVMGILGGLHLIFATLFVATDVDGQSRPLRAGTRAWTLFRPGALRGFRLSVLLLVGWAVGCGGLLGLSDGSTSSLRMGMSQAALALYGVLYLSVALLLGRMPSSGRFASPVSVRLLYVLVGILGAGVPPLLAVFLNLEGGDELLNLLNPMLGTLNFGKYDYSDPSGLKLPPELLLCVALVAFLSAFAADRVLAARERQAHQQ</sequence>
<feature type="transmembrane region" description="Helical" evidence="2">
    <location>
        <begin position="167"/>
        <end position="193"/>
    </location>
</feature>